<accession>A0AC61NJ21</accession>
<protein>
    <submittedName>
        <fullName evidence="1">Outer membrane protein transport protein</fullName>
    </submittedName>
</protein>
<reference evidence="1" key="1">
    <citation type="submission" date="2021-08" db="EMBL/GenBank/DDBJ databases">
        <title>Novel anaerobic bacterium isolated from sea squirt in East Sea, Republic of Korea.</title>
        <authorList>
            <person name="Nguyen T.H."/>
            <person name="Li Z."/>
            <person name="Lee Y.-J."/>
            <person name="Ko J."/>
            <person name="Kim S.-G."/>
        </authorList>
    </citation>
    <scope>NUCLEOTIDE SEQUENCE</scope>
    <source>
        <strain evidence="1">KCTC 25031</strain>
    </source>
</reference>
<proteinExistence type="predicted"/>
<organism evidence="1 2">
    <name type="scientific">Halosquirtibacter laminarini</name>
    <dbReference type="NCBI Taxonomy" id="3374600"/>
    <lineage>
        <taxon>Bacteria</taxon>
        <taxon>Pseudomonadati</taxon>
        <taxon>Bacteroidota</taxon>
        <taxon>Bacteroidia</taxon>
        <taxon>Marinilabiliales</taxon>
        <taxon>Prolixibacteraceae</taxon>
        <taxon>Halosquirtibacter</taxon>
    </lineage>
</organism>
<dbReference type="EMBL" id="CP081303">
    <property type="protein sequence ID" value="QZE15741.1"/>
    <property type="molecule type" value="Genomic_DNA"/>
</dbReference>
<gene>
    <name evidence="1" type="ORF">K4L44_07875</name>
</gene>
<dbReference type="Proteomes" id="UP000826212">
    <property type="component" value="Chromosome"/>
</dbReference>
<evidence type="ECO:0000313" key="1">
    <source>
        <dbReference type="EMBL" id="QZE15741.1"/>
    </source>
</evidence>
<evidence type="ECO:0000313" key="2">
    <source>
        <dbReference type="Proteomes" id="UP000826212"/>
    </source>
</evidence>
<sequence length="415" mass="46253">MRNTIQFLEDRAAWLLVLGLLLLSGNLFAQQGGLLLYEVGTPNIGNANAGQGAVSHDASTVYFNPAAMTEVENQGWLIGIQAMIPRFNYHSETSSSSDDNAGGFTPALGVYWMKHINTQWSVGATLNFPMGSALDYGTDWDGKYYLTEATLVVVNIAPAVAYKLNDQWSFGFGLNLYLGMLSEKMMIPRVISGSQDADAEMDGTSFNVGFQLGVHYRMNEKTTLGLTYRYKSDIDFSGDADVNNFNRGGITQTSVPFSTEMVIPHGINLSLSQYMGDFELLFDVGYTNWKSFDYQPIILQEEYSVEMNRDWQDTYRIGIGTNYFINDQWTARAGVSYDTSPVEDQYRTPDLPLCEIWRFGVGGTKKLGEKMNLSLSYNFMYGPDNKIDQTSPIRGDLVGEYDPTNVHTIAISLGF</sequence>
<keyword evidence="2" id="KW-1185">Reference proteome</keyword>
<name>A0AC61NJ21_9BACT</name>